<keyword evidence="1 6" id="KW-0963">Cytoplasm</keyword>
<dbReference type="InterPro" id="IPR029063">
    <property type="entry name" value="SAM-dependent_MTases_sf"/>
</dbReference>
<dbReference type="HAMAP" id="MF_00074">
    <property type="entry name" value="16SrRNA_methyltr_G"/>
    <property type="match status" value="1"/>
</dbReference>
<comment type="function">
    <text evidence="6">Specifically methylates the N7 position of guanine in position 527 of 16S rRNA.</text>
</comment>
<evidence type="ECO:0000256" key="5">
    <source>
        <dbReference type="ARBA" id="ARBA00022691"/>
    </source>
</evidence>
<dbReference type="PANTHER" id="PTHR31760">
    <property type="entry name" value="S-ADENOSYL-L-METHIONINE-DEPENDENT METHYLTRANSFERASES SUPERFAMILY PROTEIN"/>
    <property type="match status" value="1"/>
</dbReference>
<evidence type="ECO:0000313" key="8">
    <source>
        <dbReference type="Proteomes" id="UP001352263"/>
    </source>
</evidence>
<dbReference type="SUPFAM" id="SSF53335">
    <property type="entry name" value="S-adenosyl-L-methionine-dependent methyltransferases"/>
    <property type="match status" value="1"/>
</dbReference>
<dbReference type="GO" id="GO:0008168">
    <property type="term" value="F:methyltransferase activity"/>
    <property type="evidence" value="ECO:0007669"/>
    <property type="project" value="UniProtKB-KW"/>
</dbReference>
<comment type="similarity">
    <text evidence="6">Belongs to the methyltransferase superfamily. RNA methyltransferase RsmG family.</text>
</comment>
<dbReference type="Proteomes" id="UP001352263">
    <property type="component" value="Unassembled WGS sequence"/>
</dbReference>
<dbReference type="EC" id="2.1.1.170" evidence="6"/>
<dbReference type="EMBL" id="JAWIIV010000012">
    <property type="protein sequence ID" value="MEC4720659.1"/>
    <property type="molecule type" value="Genomic_DNA"/>
</dbReference>
<proteinExistence type="inferred from homology"/>
<dbReference type="NCBIfam" id="TIGR00138">
    <property type="entry name" value="rsmG_gidB"/>
    <property type="match status" value="1"/>
</dbReference>
<gene>
    <name evidence="6 7" type="primary">rsmG</name>
    <name evidence="7" type="ORF">RY831_15965</name>
</gene>
<protein>
    <recommendedName>
        <fullName evidence="6">Ribosomal RNA small subunit methyltransferase G</fullName>
        <ecNumber evidence="6">2.1.1.170</ecNumber>
    </recommendedName>
    <alternativeName>
        <fullName evidence="6">16S rRNA 7-methylguanosine methyltransferase</fullName>
        <shortName evidence="6">16S rRNA m7G methyltransferase</shortName>
    </alternativeName>
</protein>
<dbReference type="RefSeq" id="WP_326507370.1">
    <property type="nucleotide sequence ID" value="NZ_JAWIIV010000012.1"/>
</dbReference>
<evidence type="ECO:0000313" key="7">
    <source>
        <dbReference type="EMBL" id="MEC4720659.1"/>
    </source>
</evidence>
<organism evidence="7 8">
    <name type="scientific">Noviherbaspirillum album</name>
    <dbReference type="NCBI Taxonomy" id="3080276"/>
    <lineage>
        <taxon>Bacteria</taxon>
        <taxon>Pseudomonadati</taxon>
        <taxon>Pseudomonadota</taxon>
        <taxon>Betaproteobacteria</taxon>
        <taxon>Burkholderiales</taxon>
        <taxon>Oxalobacteraceae</taxon>
        <taxon>Noviherbaspirillum</taxon>
    </lineage>
</organism>
<comment type="caution">
    <text evidence="6">Lacks conserved residue(s) required for the propagation of feature annotation.</text>
</comment>
<dbReference type="Gene3D" id="3.40.50.150">
    <property type="entry name" value="Vaccinia Virus protein VP39"/>
    <property type="match status" value="1"/>
</dbReference>
<keyword evidence="3 6" id="KW-0489">Methyltransferase</keyword>
<sequence>MTASSRAELTAALADGVRTLQLDLSDAQIGRLMDYLSLLSKWNAVYNLTAVRNPSQMVTQHLLDSLAVVPAFVGAVNILDVGAGGGLPGMVLAIARPDMQVSMIDTVHKKTAFLTQAKAELGLANVTVHTARVEQLQLGMHVQQPFDVITSRAFAELKDFVNWSQHLLQQGGRFIALKGVMPQDEIARLPAGWKVTQVQPLKVPNLDAERHLVFIEREGES</sequence>
<feature type="binding site" evidence="6">
    <location>
        <position position="82"/>
    </location>
    <ligand>
        <name>S-adenosyl-L-methionine</name>
        <dbReference type="ChEBI" id="CHEBI:59789"/>
    </ligand>
</feature>
<reference evidence="7 8" key="1">
    <citation type="submission" date="2023-10" db="EMBL/GenBank/DDBJ databases">
        <title>Noviherbaspirillum sp. CPCC 100848 genome assembly.</title>
        <authorList>
            <person name="Li X.Y."/>
            <person name="Fang X.M."/>
        </authorList>
    </citation>
    <scope>NUCLEOTIDE SEQUENCE [LARGE SCALE GENOMIC DNA]</scope>
    <source>
        <strain evidence="7 8">CPCC 100848</strain>
    </source>
</reference>
<accession>A0ABU6JBX9</accession>
<dbReference type="PIRSF" id="PIRSF003078">
    <property type="entry name" value="GidB"/>
    <property type="match status" value="1"/>
</dbReference>
<evidence type="ECO:0000256" key="1">
    <source>
        <dbReference type="ARBA" id="ARBA00022490"/>
    </source>
</evidence>
<dbReference type="PANTHER" id="PTHR31760:SF0">
    <property type="entry name" value="S-ADENOSYL-L-METHIONINE-DEPENDENT METHYLTRANSFERASES SUPERFAMILY PROTEIN"/>
    <property type="match status" value="1"/>
</dbReference>
<name>A0ABU6JBX9_9BURK</name>
<evidence type="ECO:0000256" key="3">
    <source>
        <dbReference type="ARBA" id="ARBA00022603"/>
    </source>
</evidence>
<comment type="subcellular location">
    <subcellularLocation>
        <location evidence="6">Cytoplasm</location>
    </subcellularLocation>
</comment>
<feature type="binding site" evidence="6">
    <location>
        <position position="87"/>
    </location>
    <ligand>
        <name>S-adenosyl-L-methionine</name>
        <dbReference type="ChEBI" id="CHEBI:59789"/>
    </ligand>
</feature>
<dbReference type="CDD" id="cd02440">
    <property type="entry name" value="AdoMet_MTases"/>
    <property type="match status" value="1"/>
</dbReference>
<dbReference type="InterPro" id="IPR003682">
    <property type="entry name" value="rRNA_ssu_MeTfrase_G"/>
</dbReference>
<keyword evidence="5 6" id="KW-0949">S-adenosyl-L-methionine</keyword>
<evidence type="ECO:0000256" key="4">
    <source>
        <dbReference type="ARBA" id="ARBA00022679"/>
    </source>
</evidence>
<keyword evidence="2 6" id="KW-0698">rRNA processing</keyword>
<feature type="binding site" evidence="6">
    <location>
        <position position="152"/>
    </location>
    <ligand>
        <name>S-adenosyl-L-methionine</name>
        <dbReference type="ChEBI" id="CHEBI:59789"/>
    </ligand>
</feature>
<keyword evidence="4 6" id="KW-0808">Transferase</keyword>
<evidence type="ECO:0000256" key="2">
    <source>
        <dbReference type="ARBA" id="ARBA00022552"/>
    </source>
</evidence>
<evidence type="ECO:0000256" key="6">
    <source>
        <dbReference type="HAMAP-Rule" id="MF_00074"/>
    </source>
</evidence>
<comment type="caution">
    <text evidence="7">The sequence shown here is derived from an EMBL/GenBank/DDBJ whole genome shotgun (WGS) entry which is preliminary data.</text>
</comment>
<feature type="binding site" evidence="6">
    <location>
        <begin position="133"/>
        <end position="134"/>
    </location>
    <ligand>
        <name>S-adenosyl-L-methionine</name>
        <dbReference type="ChEBI" id="CHEBI:59789"/>
    </ligand>
</feature>
<dbReference type="GO" id="GO:0032259">
    <property type="term" value="P:methylation"/>
    <property type="evidence" value="ECO:0007669"/>
    <property type="project" value="UniProtKB-KW"/>
</dbReference>
<keyword evidence="8" id="KW-1185">Reference proteome</keyword>
<comment type="catalytic activity">
    <reaction evidence="6">
        <text>guanosine(527) in 16S rRNA + S-adenosyl-L-methionine = N(7)-methylguanosine(527) in 16S rRNA + S-adenosyl-L-homocysteine</text>
        <dbReference type="Rhea" id="RHEA:42732"/>
        <dbReference type="Rhea" id="RHEA-COMP:10209"/>
        <dbReference type="Rhea" id="RHEA-COMP:10210"/>
        <dbReference type="ChEBI" id="CHEBI:57856"/>
        <dbReference type="ChEBI" id="CHEBI:59789"/>
        <dbReference type="ChEBI" id="CHEBI:74269"/>
        <dbReference type="ChEBI" id="CHEBI:74480"/>
        <dbReference type="EC" id="2.1.1.170"/>
    </reaction>
</comment>
<dbReference type="Pfam" id="PF02527">
    <property type="entry name" value="GidB"/>
    <property type="match status" value="1"/>
</dbReference>